<dbReference type="CDD" id="cd04730">
    <property type="entry name" value="NPD_like"/>
    <property type="match status" value="1"/>
</dbReference>
<dbReference type="Proteomes" id="UP000597038">
    <property type="component" value="Unassembled WGS sequence"/>
</dbReference>
<evidence type="ECO:0000313" key="16">
    <source>
        <dbReference type="Proteomes" id="UP000597038"/>
    </source>
</evidence>
<evidence type="ECO:0000256" key="12">
    <source>
        <dbReference type="ARBA" id="ARBA00049401"/>
    </source>
</evidence>
<gene>
    <name evidence="14" type="ORF">DOS76_04965</name>
    <name evidence="13" type="ORF">I9026_03315</name>
</gene>
<comment type="catalytic activity">
    <reaction evidence="12">
        <text>3 propionate 3-nitronate + 3 O2 + H2O = 3 3-oxopropanoate + 2 nitrate + nitrite + H2O2 + 3 H(+)</text>
        <dbReference type="Rhea" id="RHEA:57332"/>
        <dbReference type="ChEBI" id="CHEBI:15377"/>
        <dbReference type="ChEBI" id="CHEBI:15378"/>
        <dbReference type="ChEBI" id="CHEBI:15379"/>
        <dbReference type="ChEBI" id="CHEBI:16240"/>
        <dbReference type="ChEBI" id="CHEBI:16301"/>
        <dbReference type="ChEBI" id="CHEBI:17632"/>
        <dbReference type="ChEBI" id="CHEBI:33190"/>
        <dbReference type="ChEBI" id="CHEBI:136067"/>
    </reaction>
</comment>
<dbReference type="PANTHER" id="PTHR42747">
    <property type="entry name" value="NITRONATE MONOOXYGENASE-RELATED"/>
    <property type="match status" value="1"/>
</dbReference>
<keyword evidence="16" id="KW-1185">Reference proteome</keyword>
<evidence type="ECO:0000256" key="10">
    <source>
        <dbReference type="ARBA" id="ARBA00023033"/>
    </source>
</evidence>
<evidence type="ECO:0000256" key="3">
    <source>
        <dbReference type="ARBA" id="ARBA00009881"/>
    </source>
</evidence>
<keyword evidence="8" id="KW-0547">Nucleotide-binding</keyword>
<dbReference type="Pfam" id="PF03060">
    <property type="entry name" value="NMO"/>
    <property type="match status" value="1"/>
</dbReference>
<reference evidence="14 15" key="1">
    <citation type="journal article" date="2018" name="Vet. Microbiol.">
        <title>Characterisation of Staphylococcus felis isolated from cats using whole genome sequencing.</title>
        <authorList>
            <person name="Worthing K."/>
            <person name="Pang S."/>
            <person name="Trott D.J."/>
            <person name="Abraham S."/>
            <person name="Coombs G.W."/>
            <person name="Jordan D."/>
            <person name="McIntyre L."/>
            <person name="Davies M.R."/>
            <person name="Norris J."/>
        </authorList>
    </citation>
    <scope>NUCLEOTIDE SEQUENCE [LARGE SCALE GENOMIC DNA]</scope>
    <source>
        <strain evidence="14 15">F25</strain>
    </source>
</reference>
<dbReference type="Gene3D" id="3.20.20.70">
    <property type="entry name" value="Aldolase class I"/>
    <property type="match status" value="1"/>
</dbReference>
<sequence>MWGQMEISQLCQIDYPIIQAGMAGSTTPELVAAVSNAGALGTIGAGYMTPDELESEIKQVQDLTAKPFAINLFVPEDIQYEMSEVRQMNALLHPYRQALGLDVPNVKSHDASDFELKIKLMIKYQVPVCSFTFGIPHQSILEQLKSANVITIGSATTVEEAQALERAGLDIVVAQGSDAGGHRGSFSDKPYETMVGTMSLVPQIVDNVSIPVVAAGGIMDGRGLIASLMLGAQGVQLGTAFLTTRESKAKDVHKKAILNCKETDTIVTDIFSGKMARGIQNAFIHEIKASGAKILPYPIQNDLTTSIRSAASQIGKTDWMHLWSGQGVRLAQDTDAKSLVESMIHKGKQCLNQFNQ</sequence>
<evidence type="ECO:0000313" key="13">
    <source>
        <dbReference type="EMBL" id="MBH9580393.1"/>
    </source>
</evidence>
<evidence type="ECO:0000256" key="7">
    <source>
        <dbReference type="ARBA" id="ARBA00022643"/>
    </source>
</evidence>
<dbReference type="InterPro" id="IPR013785">
    <property type="entry name" value="Aldolase_TIM"/>
</dbReference>
<dbReference type="AlphaFoldDB" id="A0AAX1RW91"/>
<evidence type="ECO:0000256" key="2">
    <source>
        <dbReference type="ARBA" id="ARBA00003535"/>
    </source>
</evidence>
<keyword evidence="5" id="KW-0216">Detoxification</keyword>
<keyword evidence="10 14" id="KW-0503">Monooxygenase</keyword>
<evidence type="ECO:0000313" key="14">
    <source>
        <dbReference type="EMBL" id="REI22748.1"/>
    </source>
</evidence>
<evidence type="ECO:0000256" key="1">
    <source>
        <dbReference type="ARBA" id="ARBA00001917"/>
    </source>
</evidence>
<dbReference type="GO" id="GO:0018580">
    <property type="term" value="F:nitronate monooxygenase activity"/>
    <property type="evidence" value="ECO:0007669"/>
    <property type="project" value="InterPro"/>
</dbReference>
<keyword evidence="7" id="KW-0288">FMN</keyword>
<dbReference type="EMBL" id="JAEDAQ010000003">
    <property type="protein sequence ID" value="MBH9580393.1"/>
    <property type="molecule type" value="Genomic_DNA"/>
</dbReference>
<dbReference type="InterPro" id="IPR004136">
    <property type="entry name" value="NMO"/>
</dbReference>
<keyword evidence="6" id="KW-0285">Flavoprotein</keyword>
<keyword evidence="9" id="KW-0560">Oxidoreductase</keyword>
<comment type="caution">
    <text evidence="14">The sequence shown here is derived from an EMBL/GenBank/DDBJ whole genome shotgun (WGS) entry which is preliminary data.</text>
</comment>
<evidence type="ECO:0000256" key="8">
    <source>
        <dbReference type="ARBA" id="ARBA00022741"/>
    </source>
</evidence>
<dbReference type="SUPFAM" id="SSF51412">
    <property type="entry name" value="Inosine monophosphate dehydrogenase (IMPDH)"/>
    <property type="match status" value="1"/>
</dbReference>
<organism evidence="14 15">
    <name type="scientific">Staphylococcus felis</name>
    <dbReference type="NCBI Taxonomy" id="46127"/>
    <lineage>
        <taxon>Bacteria</taxon>
        <taxon>Bacillati</taxon>
        <taxon>Bacillota</taxon>
        <taxon>Bacilli</taxon>
        <taxon>Bacillales</taxon>
        <taxon>Staphylococcaceae</taxon>
        <taxon>Staphylococcus</taxon>
    </lineage>
</organism>
<protein>
    <recommendedName>
        <fullName evidence="4">Probable nitronate monooxygenase</fullName>
    </recommendedName>
    <alternativeName>
        <fullName evidence="11">Propionate 3-nitronate monooxygenase</fullName>
    </alternativeName>
</protein>
<comment type="function">
    <text evidence="2">Nitronate monooxygenase that uses molecular oxygen to catalyze the oxidative denitrification of alkyl nitronates. Acts on propionate 3-nitronate (P3N), the presumed physiological substrate. Probably functions in the detoxification of P3N, a metabolic poison produced by plants and fungi as a defense mechanism.</text>
</comment>
<evidence type="ECO:0000313" key="15">
    <source>
        <dbReference type="Proteomes" id="UP000256337"/>
    </source>
</evidence>
<reference evidence="13 16" key="2">
    <citation type="submission" date="2020-12" db="EMBL/GenBank/DDBJ databases">
        <title>Genomic analysis of Staphylococcus felis from a cat with skin infection.</title>
        <authorList>
            <person name="Aslantas O."/>
            <person name="Keskin O."/>
            <person name="Buyukaltay K."/>
            <person name="Gullu Yucetepe A."/>
        </authorList>
    </citation>
    <scope>NUCLEOTIDE SEQUENCE [LARGE SCALE GENOMIC DNA]</scope>
    <source>
        <strain evidence="13 16">HARRANVET</strain>
    </source>
</reference>
<evidence type="ECO:0000256" key="5">
    <source>
        <dbReference type="ARBA" id="ARBA00022575"/>
    </source>
</evidence>
<name>A0AAX1RW91_9STAP</name>
<proteinExistence type="inferred from homology"/>
<evidence type="ECO:0000256" key="6">
    <source>
        <dbReference type="ARBA" id="ARBA00022630"/>
    </source>
</evidence>
<dbReference type="RefSeq" id="WP_115855879.1">
    <property type="nucleotide sequence ID" value="NZ_CAJUZR010000017.1"/>
</dbReference>
<comment type="similarity">
    <text evidence="3">Belongs to the nitronate monooxygenase family. NMO class I subfamily.</text>
</comment>
<dbReference type="GO" id="GO:0009636">
    <property type="term" value="P:response to toxic substance"/>
    <property type="evidence" value="ECO:0007669"/>
    <property type="project" value="UniProtKB-KW"/>
</dbReference>
<evidence type="ECO:0000256" key="4">
    <source>
        <dbReference type="ARBA" id="ARBA00013457"/>
    </source>
</evidence>
<dbReference type="FunFam" id="3.20.20.70:FF:000154">
    <property type="entry name" value="Probable nitronate monooxygenase"/>
    <property type="match status" value="1"/>
</dbReference>
<accession>A0AAX1RW91</accession>
<dbReference type="GO" id="GO:0000166">
    <property type="term" value="F:nucleotide binding"/>
    <property type="evidence" value="ECO:0007669"/>
    <property type="project" value="UniProtKB-KW"/>
</dbReference>
<comment type="cofactor">
    <cofactor evidence="1">
        <name>FMN</name>
        <dbReference type="ChEBI" id="CHEBI:58210"/>
    </cofactor>
</comment>
<evidence type="ECO:0000256" key="9">
    <source>
        <dbReference type="ARBA" id="ARBA00023002"/>
    </source>
</evidence>
<evidence type="ECO:0000256" key="11">
    <source>
        <dbReference type="ARBA" id="ARBA00031155"/>
    </source>
</evidence>
<dbReference type="EMBL" id="QKYD01000078">
    <property type="protein sequence ID" value="REI22748.1"/>
    <property type="molecule type" value="Genomic_DNA"/>
</dbReference>
<dbReference type="PANTHER" id="PTHR42747:SF3">
    <property type="entry name" value="NITRONATE MONOOXYGENASE-RELATED"/>
    <property type="match status" value="1"/>
</dbReference>
<dbReference type="Proteomes" id="UP000256337">
    <property type="component" value="Unassembled WGS sequence"/>
</dbReference>